<accession>A0ABD3HJR4</accession>
<dbReference type="AlphaFoldDB" id="A0ABD3HJR4"/>
<evidence type="ECO:0000313" key="1">
    <source>
        <dbReference type="EMBL" id="KAL3690535.1"/>
    </source>
</evidence>
<sequence>MGYDDSLPAPINMASQMAMAMVNSQSVHTTIQQLDHAAVALNNAEAQKDESLQQGQAALIVETLGIGHWMKIQFAFSTGGEDKALALVQQYHEELPSILDCDTEEEIRSETLASNIMLALSWENEEKSIPKETDLLDVPALVKANPLISFEHFTEEERAAYDDELENFSNTHLSIEMGKECHHPILLDLAVLILVESNLFPQTPFGVTSEEKALHFPVGI</sequence>
<name>A0ABD3HJR4_9MARC</name>
<dbReference type="Proteomes" id="UP001633002">
    <property type="component" value="Unassembled WGS sequence"/>
</dbReference>
<protein>
    <submittedName>
        <fullName evidence="1">Uncharacterized protein</fullName>
    </submittedName>
</protein>
<reference evidence="1 2" key="1">
    <citation type="submission" date="2024-09" db="EMBL/GenBank/DDBJ databases">
        <title>Chromosome-scale assembly of Riccia sorocarpa.</title>
        <authorList>
            <person name="Paukszto L."/>
        </authorList>
    </citation>
    <scope>NUCLEOTIDE SEQUENCE [LARGE SCALE GENOMIC DNA]</scope>
    <source>
        <strain evidence="1">LP-2024</strain>
        <tissue evidence="1">Aerial parts of the thallus</tissue>
    </source>
</reference>
<evidence type="ECO:0000313" key="2">
    <source>
        <dbReference type="Proteomes" id="UP001633002"/>
    </source>
</evidence>
<gene>
    <name evidence="1" type="ORF">R1sor_016844</name>
</gene>
<dbReference type="EMBL" id="JBJQOH010000004">
    <property type="protein sequence ID" value="KAL3690535.1"/>
    <property type="molecule type" value="Genomic_DNA"/>
</dbReference>
<comment type="caution">
    <text evidence="1">The sequence shown here is derived from an EMBL/GenBank/DDBJ whole genome shotgun (WGS) entry which is preliminary data.</text>
</comment>
<keyword evidence="2" id="KW-1185">Reference proteome</keyword>
<organism evidence="1 2">
    <name type="scientific">Riccia sorocarpa</name>
    <dbReference type="NCBI Taxonomy" id="122646"/>
    <lineage>
        <taxon>Eukaryota</taxon>
        <taxon>Viridiplantae</taxon>
        <taxon>Streptophyta</taxon>
        <taxon>Embryophyta</taxon>
        <taxon>Marchantiophyta</taxon>
        <taxon>Marchantiopsida</taxon>
        <taxon>Marchantiidae</taxon>
        <taxon>Marchantiales</taxon>
        <taxon>Ricciaceae</taxon>
        <taxon>Riccia</taxon>
    </lineage>
</organism>
<proteinExistence type="predicted"/>